<sequence length="360" mass="38461">MLQPFLAVRRKNLINRIPPGRVRVKVKVAAVRGVMATSPVIRGIATIAVSERKVIVRPSGAMIAMHRVAARDMPAINRVIRATGTTGASERKVIVRPSGAMIAMHRVAARDMPAINRVIRATGTTAASAHKVIARPSGETTVMRRAAGDMPVINHVIRVTGTTGASARKVIARLSGVMTVMRRGVTVLTPATNRVIKAIAIIGVIARKVIVPHSAGMTATPHVVIRMTAALVARHPARAGMMIARTSSARAVNGRTGRSARAVMPARVSAGIHSVIGHGAIAIKVVINLAVMATRPRVAARRGRLKPLPGLVHLTGKRYCIFMRLARGAWSACSRMNWSALVHRPFWPARVGLPLRGMLI</sequence>
<dbReference type="Proteomes" id="UP000621859">
    <property type="component" value="Unassembled WGS sequence"/>
</dbReference>
<protein>
    <submittedName>
        <fullName evidence="1">Uncharacterized protein</fullName>
    </submittedName>
</protein>
<reference evidence="2" key="1">
    <citation type="journal article" date="2019" name="Int. J. Syst. Evol. Microbiol.">
        <title>The Global Catalogue of Microorganisms (GCM) 10K type strain sequencing project: providing services to taxonomists for standard genome sequencing and annotation.</title>
        <authorList>
            <consortium name="The Broad Institute Genomics Platform"/>
            <consortium name="The Broad Institute Genome Sequencing Center for Infectious Disease"/>
            <person name="Wu L."/>
            <person name="Ma J."/>
        </authorList>
    </citation>
    <scope>NUCLEOTIDE SEQUENCE [LARGE SCALE GENOMIC DNA]</scope>
    <source>
        <strain evidence="2">CGMCC 1.8860</strain>
    </source>
</reference>
<gene>
    <name evidence="1" type="ORF">GCM10010971_12260</name>
</gene>
<proteinExistence type="predicted"/>
<dbReference type="EMBL" id="BMLY01000002">
    <property type="protein sequence ID" value="GGP25407.1"/>
    <property type="molecule type" value="Genomic_DNA"/>
</dbReference>
<accession>A0ABQ2PIH1</accession>
<organism evidence="1 2">
    <name type="scientific">Silvimonas amylolytica</name>
    <dbReference type="NCBI Taxonomy" id="449663"/>
    <lineage>
        <taxon>Bacteria</taxon>
        <taxon>Pseudomonadati</taxon>
        <taxon>Pseudomonadota</taxon>
        <taxon>Betaproteobacteria</taxon>
        <taxon>Neisseriales</taxon>
        <taxon>Chitinibacteraceae</taxon>
        <taxon>Silvimonas</taxon>
    </lineage>
</organism>
<comment type="caution">
    <text evidence="1">The sequence shown here is derived from an EMBL/GenBank/DDBJ whole genome shotgun (WGS) entry which is preliminary data.</text>
</comment>
<keyword evidence="2" id="KW-1185">Reference proteome</keyword>
<name>A0ABQ2PIH1_9NEIS</name>
<evidence type="ECO:0000313" key="1">
    <source>
        <dbReference type="EMBL" id="GGP25407.1"/>
    </source>
</evidence>
<evidence type="ECO:0000313" key="2">
    <source>
        <dbReference type="Proteomes" id="UP000621859"/>
    </source>
</evidence>